<dbReference type="PROSITE" id="PS51257">
    <property type="entry name" value="PROKAR_LIPOPROTEIN"/>
    <property type="match status" value="1"/>
</dbReference>
<feature type="signal peptide" evidence="2">
    <location>
        <begin position="1"/>
        <end position="22"/>
    </location>
</feature>
<dbReference type="InterPro" id="IPR019606">
    <property type="entry name" value="GerMN"/>
</dbReference>
<evidence type="ECO:0000256" key="1">
    <source>
        <dbReference type="SAM" id="MobiDB-lite"/>
    </source>
</evidence>
<dbReference type="InterPro" id="IPR011044">
    <property type="entry name" value="Quino_amine_DH_bsu"/>
</dbReference>
<sequence>MRRRLFAALLGGVLLVAGVTGCGIPHDTAVEVDGPGPAAESGSFNGRPAEPPAQNATSDPEEFIHNYLAAASGEPDRAYYRAKQFIAPESRGLLREKQASEITLTVVRLRDRPVVTQNSDTTTTVKVAVQQLGVLRADGTLGPAGAGDSEYRFRLRAATAADAGSSGLLITELPNVLLLTDSALGRYYERRTIYFWNSDETRLVPDQRYLPSAVPDERLVSEVVKWLTRGPSEWLAQGVTGLPDKTDLINNATGSDGRWEVNLTMPGVTDDRLARLATQLAWSLPDLEGQLELKIQNQSRRTVDLKKERLLRPVYPLTRSPERFAVYDGSVRPLSFEGEPSGAVPVVPAANRAVVAAALHRSGDEVLAALVVTRADRRQQLRVGYGPEPVTVFNGSGWYASVGRPVWLRSLDPQHPYGLVVAGGRLFRFDGNAAMSPVSLPVAGNVTAVAASLDGHRIALIIGGALHVAAVNLDGGVVTVGQPRPLVTSLTDLTAVDWIGENGLVFAGSEGRPAIYETTVDGVLETPLKQDIGAAVTYLTAYPTNPVVPQPKSAFMYEANRVAYRNPPYGTIKRDEVLEVTPPTAGARASNPTAPLFLY</sequence>
<feature type="chain" id="PRO_5043289083" evidence="2">
    <location>
        <begin position="23"/>
        <end position="599"/>
    </location>
</feature>
<feature type="region of interest" description="Disordered" evidence="1">
    <location>
        <begin position="30"/>
        <end position="58"/>
    </location>
</feature>
<reference evidence="4" key="1">
    <citation type="submission" date="2024-01" db="EMBL/GenBank/DDBJ databases">
        <title>The genome sequence of Micromonospora mangrovi CCTCC AA 2012012.</title>
        <authorList>
            <person name="Gao J."/>
        </authorList>
    </citation>
    <scope>NUCLEOTIDE SEQUENCE</scope>
    <source>
        <strain evidence="4">CCTCC AA 2012012</strain>
    </source>
</reference>
<dbReference type="InterPro" id="IPR059026">
    <property type="entry name" value="LpqB_N"/>
</dbReference>
<reference evidence="5" key="2">
    <citation type="submission" date="2024-06" db="EMBL/GenBank/DDBJ databases">
        <title>Micromonospora mangrovi CCTCC AA 2012012 genome sequences.</title>
        <authorList>
            <person name="Gao J."/>
        </authorList>
    </citation>
    <scope>NUCLEOTIDE SEQUENCE</scope>
    <source>
        <strain evidence="5">CCTCC AA 2012012</strain>
    </source>
</reference>
<dbReference type="RefSeq" id="WP_350931152.1">
    <property type="nucleotide sequence ID" value="NZ_CP157762.1"/>
</dbReference>
<protein>
    <submittedName>
        <fullName evidence="5">LpqB family beta-propeller domain-containing protein</fullName>
    </submittedName>
</protein>
<accession>A0AAU8H6Z0</accession>
<dbReference type="SMART" id="SM00909">
    <property type="entry name" value="Germane"/>
    <property type="match status" value="1"/>
</dbReference>
<dbReference type="InterPro" id="IPR018910">
    <property type="entry name" value="LpqB_C"/>
</dbReference>
<dbReference type="SUPFAM" id="SSF50969">
    <property type="entry name" value="YVTN repeat-like/Quinoprotein amine dehydrogenase"/>
    <property type="match status" value="1"/>
</dbReference>
<dbReference type="Pfam" id="PF10647">
    <property type="entry name" value="Gmad1"/>
    <property type="match status" value="1"/>
</dbReference>
<keyword evidence="2" id="KW-0732">Signal</keyword>
<name>A0AAU8H6Z0_9ACTN</name>
<dbReference type="EMBL" id="CP157762">
    <property type="protein sequence ID" value="XBP91608.1"/>
    <property type="molecule type" value="Genomic_DNA"/>
</dbReference>
<feature type="domain" description="GerMN" evidence="3">
    <location>
        <begin position="220"/>
        <end position="304"/>
    </location>
</feature>
<dbReference type="AlphaFoldDB" id="A0AAU8H6Z0"/>
<dbReference type="Pfam" id="PF10646">
    <property type="entry name" value="Germane"/>
    <property type="match status" value="1"/>
</dbReference>
<evidence type="ECO:0000256" key="2">
    <source>
        <dbReference type="SAM" id="SignalP"/>
    </source>
</evidence>
<evidence type="ECO:0000259" key="3">
    <source>
        <dbReference type="SMART" id="SM00909"/>
    </source>
</evidence>
<dbReference type="Pfam" id="PF25976">
    <property type="entry name" value="LpqB_N"/>
    <property type="match status" value="1"/>
</dbReference>
<organism evidence="5">
    <name type="scientific">Micromonospora sp. CCTCC AA 2012012</name>
    <dbReference type="NCBI Taxonomy" id="3111921"/>
    <lineage>
        <taxon>Bacteria</taxon>
        <taxon>Bacillati</taxon>
        <taxon>Actinomycetota</taxon>
        <taxon>Actinomycetes</taxon>
        <taxon>Micromonosporales</taxon>
        <taxon>Micromonosporaceae</taxon>
        <taxon>Micromonospora</taxon>
    </lineage>
</organism>
<gene>
    <name evidence="5" type="ORF">ABUL08_18395</name>
    <name evidence="4" type="ORF">VK199_18325</name>
</gene>
<evidence type="ECO:0000313" key="4">
    <source>
        <dbReference type="EMBL" id="XBP91608.1"/>
    </source>
</evidence>
<evidence type="ECO:0000313" key="5">
    <source>
        <dbReference type="EMBL" id="XCH72306.1"/>
    </source>
</evidence>
<proteinExistence type="predicted"/>
<dbReference type="EMBL" id="CP159342">
    <property type="protein sequence ID" value="XCH72306.1"/>
    <property type="molecule type" value="Genomic_DNA"/>
</dbReference>